<reference evidence="1 2" key="1">
    <citation type="submission" date="2016-11" db="EMBL/GenBank/DDBJ databases">
        <authorList>
            <person name="Jaros S."/>
            <person name="Januszkiewicz K."/>
            <person name="Wedrychowicz H."/>
        </authorList>
    </citation>
    <scope>NUCLEOTIDE SEQUENCE [LARGE SCALE GENOMIC DNA]</scope>
    <source>
        <strain evidence="1 2">DSM 16917</strain>
    </source>
</reference>
<dbReference type="EMBL" id="FQXG01000003">
    <property type="protein sequence ID" value="SHH55716.1"/>
    <property type="molecule type" value="Genomic_DNA"/>
</dbReference>
<evidence type="ECO:0000313" key="1">
    <source>
        <dbReference type="EMBL" id="SHH55716.1"/>
    </source>
</evidence>
<dbReference type="Proteomes" id="UP000184268">
    <property type="component" value="Unassembled WGS sequence"/>
</dbReference>
<proteinExistence type="predicted"/>
<sequence length="243" mass="26716">MANPIEHTPFRLRVGLRTGMAALKHPLHLDGLLEYLAYGDTGCRDAARQSVGQMLSHRDGIYQCSALAFGVTGEQGLGPAETYRVRALRQGELTSKKIKPTGRRGKYAKVQVAGGAAKRIFEPVRLVEAPFVVFDALGDATRVVDLIEAFCLFLGPDRELGLGEVGEVRVLALPEGIDRPGWVDEQGRLARTLPRPVYERQFGGVGQIMAGVSVHQGRFAAPYHEQTGRCEVVSPDRYRKIFF</sequence>
<dbReference type="STRING" id="299255.SAMN02745129_2328"/>
<evidence type="ECO:0000313" key="2">
    <source>
        <dbReference type="Proteomes" id="UP000184268"/>
    </source>
</evidence>
<name>A0A1M5TYL3_9GAMM</name>
<accession>A0A1M5TYL3</accession>
<protein>
    <submittedName>
        <fullName evidence="1">Uncharacterized protein</fullName>
    </submittedName>
</protein>
<organism evidence="1 2">
    <name type="scientific">Ferrimonas marina</name>
    <dbReference type="NCBI Taxonomy" id="299255"/>
    <lineage>
        <taxon>Bacteria</taxon>
        <taxon>Pseudomonadati</taxon>
        <taxon>Pseudomonadota</taxon>
        <taxon>Gammaproteobacteria</taxon>
        <taxon>Alteromonadales</taxon>
        <taxon>Ferrimonadaceae</taxon>
        <taxon>Ferrimonas</taxon>
    </lineage>
</organism>
<gene>
    <name evidence="1" type="ORF">SAMN02745129_2328</name>
</gene>
<keyword evidence="2" id="KW-1185">Reference proteome</keyword>
<dbReference type="AlphaFoldDB" id="A0A1M5TYL3"/>